<sequence length="174" mass="19452">MLRIGPWSKFGLTIRWLKQDYAVEFPHDLRPPLHMPIVYGPVRVTIHSNAASLLSTSSMCQLCGLDFKTCSFYLEYRNRLLSYACLFLFKSETPLRCPNNCSNGSWHVVCLGRHLTSLHERTLSNGSNSCKPQTPDPSASGSMPILLPLTGNCPSCNAADLFWPALISHYSKFA</sequence>
<dbReference type="Gene3D" id="3.30.40.10">
    <property type="entry name" value="Zinc/RING finger domain, C3HC4 (zinc finger)"/>
    <property type="match status" value="1"/>
</dbReference>
<gene>
    <name evidence="1" type="ORF">PXEA_LOCUS37485</name>
</gene>
<comment type="caution">
    <text evidence="1">The sequence shown here is derived from an EMBL/GenBank/DDBJ whole genome shotgun (WGS) entry which is preliminary data.</text>
</comment>
<dbReference type="Proteomes" id="UP000784294">
    <property type="component" value="Unassembled WGS sequence"/>
</dbReference>
<dbReference type="EMBL" id="CAAALY010288665">
    <property type="protein sequence ID" value="VEL44045.1"/>
    <property type="molecule type" value="Genomic_DNA"/>
</dbReference>
<dbReference type="AlphaFoldDB" id="A0A448XSN5"/>
<evidence type="ECO:0000313" key="2">
    <source>
        <dbReference type="Proteomes" id="UP000784294"/>
    </source>
</evidence>
<accession>A0A448XSN5</accession>
<protein>
    <submittedName>
        <fullName evidence="1">Uncharacterized protein</fullName>
    </submittedName>
</protein>
<dbReference type="InterPro" id="IPR013083">
    <property type="entry name" value="Znf_RING/FYVE/PHD"/>
</dbReference>
<proteinExistence type="predicted"/>
<keyword evidence="2" id="KW-1185">Reference proteome</keyword>
<name>A0A448XSN5_9PLAT</name>
<organism evidence="1 2">
    <name type="scientific">Protopolystoma xenopodis</name>
    <dbReference type="NCBI Taxonomy" id="117903"/>
    <lineage>
        <taxon>Eukaryota</taxon>
        <taxon>Metazoa</taxon>
        <taxon>Spiralia</taxon>
        <taxon>Lophotrochozoa</taxon>
        <taxon>Platyhelminthes</taxon>
        <taxon>Monogenea</taxon>
        <taxon>Polyopisthocotylea</taxon>
        <taxon>Polystomatidea</taxon>
        <taxon>Polystomatidae</taxon>
        <taxon>Protopolystoma</taxon>
    </lineage>
</organism>
<reference evidence="1" key="1">
    <citation type="submission" date="2018-11" db="EMBL/GenBank/DDBJ databases">
        <authorList>
            <consortium name="Pathogen Informatics"/>
        </authorList>
    </citation>
    <scope>NUCLEOTIDE SEQUENCE</scope>
</reference>
<evidence type="ECO:0000313" key="1">
    <source>
        <dbReference type="EMBL" id="VEL44045.1"/>
    </source>
</evidence>
<dbReference type="OrthoDB" id="24645at2759"/>